<dbReference type="InterPro" id="IPR002710">
    <property type="entry name" value="Dilute_dom"/>
</dbReference>
<reference evidence="14 15" key="1">
    <citation type="submission" date="2024-06" db="EMBL/GenBank/DDBJ databases">
        <title>The draft genome of Grus japonensis, version 3.</title>
        <authorList>
            <person name="Nabeshima K."/>
            <person name="Suzuki S."/>
            <person name="Onuma M."/>
        </authorList>
    </citation>
    <scope>NUCLEOTIDE SEQUENCE [LARGE SCALE GENOMIC DNA]</scope>
    <source>
        <strain evidence="14 15">451A</strain>
    </source>
</reference>
<dbReference type="FunFam" id="1.20.5.190:FF:000001">
    <property type="entry name" value="unconventional myosin-Va"/>
    <property type="match status" value="1"/>
</dbReference>
<keyword evidence="4 9" id="KW-0067">ATP-binding</keyword>
<organism evidence="14 15">
    <name type="scientific">Grus japonensis</name>
    <name type="common">Japanese crane</name>
    <name type="synonym">Red-crowned crane</name>
    <dbReference type="NCBI Taxonomy" id="30415"/>
    <lineage>
        <taxon>Eukaryota</taxon>
        <taxon>Metazoa</taxon>
        <taxon>Chordata</taxon>
        <taxon>Craniata</taxon>
        <taxon>Vertebrata</taxon>
        <taxon>Euteleostomi</taxon>
        <taxon>Archelosauria</taxon>
        <taxon>Archosauria</taxon>
        <taxon>Dinosauria</taxon>
        <taxon>Saurischia</taxon>
        <taxon>Theropoda</taxon>
        <taxon>Coelurosauria</taxon>
        <taxon>Aves</taxon>
        <taxon>Neognathae</taxon>
        <taxon>Neoaves</taxon>
        <taxon>Gruiformes</taxon>
        <taxon>Gruidae</taxon>
        <taxon>Grus</taxon>
    </lineage>
</organism>
<dbReference type="Pfam" id="PF00063">
    <property type="entry name" value="Myosin_head"/>
    <property type="match status" value="3"/>
</dbReference>
<accession>A0ABC9XW52</accession>
<dbReference type="CDD" id="cd15470">
    <property type="entry name" value="Myo5_CBD"/>
    <property type="match status" value="1"/>
</dbReference>
<dbReference type="PROSITE" id="PS51456">
    <property type="entry name" value="MYOSIN_MOTOR"/>
    <property type="match status" value="1"/>
</dbReference>
<dbReference type="PANTHER" id="PTHR13140:SF356">
    <property type="entry name" value="UNCONVENTIONAL MYOSIN-VB"/>
    <property type="match status" value="1"/>
</dbReference>
<dbReference type="PROSITE" id="PS51126">
    <property type="entry name" value="DILUTE"/>
    <property type="match status" value="1"/>
</dbReference>
<dbReference type="GO" id="GO:0005524">
    <property type="term" value="F:ATP binding"/>
    <property type="evidence" value="ECO:0007669"/>
    <property type="project" value="UniProtKB-UniRule"/>
</dbReference>
<keyword evidence="15" id="KW-1185">Reference proteome</keyword>
<feature type="region of interest" description="Disordered" evidence="11">
    <location>
        <begin position="608"/>
        <end position="641"/>
    </location>
</feature>
<evidence type="ECO:0000259" key="13">
    <source>
        <dbReference type="PROSITE" id="PS51456"/>
    </source>
</evidence>
<dbReference type="InterPro" id="IPR036103">
    <property type="entry name" value="MYSc_Myo5"/>
</dbReference>
<dbReference type="GO" id="GO:0016459">
    <property type="term" value="C:myosin complex"/>
    <property type="evidence" value="ECO:0007669"/>
    <property type="project" value="UniProtKB-KW"/>
</dbReference>
<evidence type="ECO:0000259" key="12">
    <source>
        <dbReference type="PROSITE" id="PS51126"/>
    </source>
</evidence>
<dbReference type="InterPro" id="IPR001609">
    <property type="entry name" value="Myosin_head_motor_dom-like"/>
</dbReference>
<feature type="binding site" evidence="9">
    <location>
        <begin position="159"/>
        <end position="166"/>
    </location>
    <ligand>
        <name>ATP</name>
        <dbReference type="ChEBI" id="CHEBI:30616"/>
    </ligand>
</feature>
<dbReference type="SUPFAM" id="SSF50084">
    <property type="entry name" value="Myosin S1 fragment, N-terminal domain"/>
    <property type="match status" value="1"/>
</dbReference>
<dbReference type="PANTHER" id="PTHR13140">
    <property type="entry name" value="MYOSIN"/>
    <property type="match status" value="1"/>
</dbReference>
<feature type="domain" description="Myosin motor" evidence="13">
    <location>
        <begin position="66"/>
        <end position="769"/>
    </location>
</feature>
<evidence type="ECO:0000256" key="3">
    <source>
        <dbReference type="ARBA" id="ARBA00022741"/>
    </source>
</evidence>
<dbReference type="CDD" id="cd01380">
    <property type="entry name" value="MYSc_Myo5"/>
    <property type="match status" value="1"/>
</dbReference>
<evidence type="ECO:0000313" key="14">
    <source>
        <dbReference type="EMBL" id="GAB0200742.1"/>
    </source>
</evidence>
<evidence type="ECO:0000256" key="2">
    <source>
        <dbReference type="ARBA" id="ARBA00022737"/>
    </source>
</evidence>
<protein>
    <submittedName>
        <fullName evidence="14">Unconventional myosin-Vb-like</fullName>
    </submittedName>
</protein>
<dbReference type="PRINTS" id="PR00193">
    <property type="entry name" value="MYOSINHEAVY"/>
</dbReference>
<evidence type="ECO:0000256" key="8">
    <source>
        <dbReference type="ARBA" id="ARBA00023203"/>
    </source>
</evidence>
<evidence type="ECO:0000256" key="11">
    <source>
        <dbReference type="SAM" id="MobiDB-lite"/>
    </source>
</evidence>
<evidence type="ECO:0000256" key="9">
    <source>
        <dbReference type="PROSITE-ProRule" id="PRU00782"/>
    </source>
</evidence>
<keyword evidence="6 9" id="KW-0518">Myosin</keyword>
<dbReference type="Gene3D" id="6.20.240.20">
    <property type="match status" value="1"/>
</dbReference>
<dbReference type="Pfam" id="PF01843">
    <property type="entry name" value="DIL"/>
    <property type="match status" value="1"/>
</dbReference>
<dbReference type="Gene3D" id="1.20.5.190">
    <property type="match status" value="3"/>
</dbReference>
<feature type="coiled-coil region" evidence="10">
    <location>
        <begin position="935"/>
        <end position="1090"/>
    </location>
</feature>
<dbReference type="Pfam" id="PF00612">
    <property type="entry name" value="IQ"/>
    <property type="match status" value="5"/>
</dbReference>
<evidence type="ECO:0000256" key="4">
    <source>
        <dbReference type="ARBA" id="ARBA00022840"/>
    </source>
</evidence>
<dbReference type="InterPro" id="IPR027417">
    <property type="entry name" value="P-loop_NTPase"/>
</dbReference>
<evidence type="ECO:0000256" key="1">
    <source>
        <dbReference type="ARBA" id="ARBA00008314"/>
    </source>
</evidence>
<dbReference type="PROSITE" id="PS50096">
    <property type="entry name" value="IQ"/>
    <property type="match status" value="5"/>
</dbReference>
<dbReference type="SMART" id="SM00242">
    <property type="entry name" value="MYSc"/>
    <property type="match status" value="1"/>
</dbReference>
<evidence type="ECO:0000313" key="15">
    <source>
        <dbReference type="Proteomes" id="UP001623348"/>
    </source>
</evidence>
<dbReference type="GO" id="GO:0003779">
    <property type="term" value="F:actin binding"/>
    <property type="evidence" value="ECO:0007669"/>
    <property type="project" value="UniProtKB-KW"/>
</dbReference>
<evidence type="ECO:0000256" key="10">
    <source>
        <dbReference type="SAM" id="Coils"/>
    </source>
</evidence>
<gene>
    <name evidence="14" type="ORF">GRJ2_002539700</name>
</gene>
<keyword evidence="7 9" id="KW-0505">Motor protein</keyword>
<feature type="domain" description="Dilute" evidence="12">
    <location>
        <begin position="1249"/>
        <end position="1520"/>
    </location>
</feature>
<keyword evidence="5 10" id="KW-0175">Coiled coil</keyword>
<comment type="similarity">
    <text evidence="1 9">Belongs to the TRAFAC class myosin-kinesin ATPase superfamily. Myosin family.</text>
</comment>
<dbReference type="InterPro" id="IPR000048">
    <property type="entry name" value="IQ_motif_EF-hand-BS"/>
</dbReference>
<dbReference type="EMBL" id="BAAFJT010000028">
    <property type="protein sequence ID" value="GAB0200742.1"/>
    <property type="molecule type" value="Genomic_DNA"/>
</dbReference>
<proteinExistence type="inferred from homology"/>
<keyword evidence="8 9" id="KW-0009">Actin-binding</keyword>
<keyword evidence="3 9" id="KW-0547">Nucleotide-binding</keyword>
<dbReference type="SMART" id="SM01132">
    <property type="entry name" value="DIL"/>
    <property type="match status" value="1"/>
</dbReference>
<dbReference type="Proteomes" id="UP001623348">
    <property type="component" value="Unassembled WGS sequence"/>
</dbReference>
<dbReference type="SMART" id="SM00015">
    <property type="entry name" value="IQ"/>
    <property type="match status" value="6"/>
</dbReference>
<evidence type="ECO:0000256" key="7">
    <source>
        <dbReference type="ARBA" id="ARBA00023175"/>
    </source>
</evidence>
<keyword evidence="2" id="KW-0677">Repeat</keyword>
<comment type="caution">
    <text evidence="14">The sequence shown here is derived from an EMBL/GenBank/DDBJ whole genome shotgun (WGS) entry which is preliminary data.</text>
</comment>
<dbReference type="Gene3D" id="3.40.850.10">
    <property type="entry name" value="Kinesin motor domain"/>
    <property type="match status" value="2"/>
</dbReference>
<feature type="compositionally biased region" description="Polar residues" evidence="11">
    <location>
        <begin position="631"/>
        <end position="641"/>
    </location>
</feature>
<dbReference type="Gene3D" id="1.20.58.530">
    <property type="match status" value="1"/>
</dbReference>
<dbReference type="Gene3D" id="1.20.120.720">
    <property type="entry name" value="Myosin VI head, motor domain, U50 subdomain"/>
    <property type="match status" value="1"/>
</dbReference>
<evidence type="ECO:0000256" key="5">
    <source>
        <dbReference type="ARBA" id="ARBA00023054"/>
    </source>
</evidence>
<dbReference type="GO" id="GO:0003774">
    <property type="term" value="F:cytoskeletal motor activity"/>
    <property type="evidence" value="ECO:0007669"/>
    <property type="project" value="UniProtKB-UniRule"/>
</dbReference>
<sequence length="1567" mass="179032">MAAGDQYVQGARVWIPDCIEVWRVAEITRDYKEGDTILHLCLEDGSALAYPIEFQLPPLCNPDCLSDADDLVALSYLHEPAVLHSLRRRFLEANAIYTYCIILVAINPYKPLPIYEEEVIYAYSGHEMGDMDPHIFALAEEAYKQMVRFGKNQSLIVSGESGAGKTVSAKYAMRYFTTVGGCLGDSSMEEKVLASSPVMEAFGNARTTRNDNSSRFGKYIKIGFSQACVTGATIKTYLLEKSRVTFQAKAERNYHIFYQLCASATLPELQGLGLRVPESDQLELFNILAAILHLGNIVVRGRDRRGDGCFVEPADEALGLFCTLLGIEASQVMHWLCHRKLVTAGETYLKPLSRQQALNSRDALAKHMYGQVFRWMVSRVNCALRSLEGHHTTIGILDIYGSAATNCSNWYMGQYLSLQWGQLGAFAWSLWLAGVALPGSCLRQVSAARRFEMFELNSFEQFCINYANEKLQQLFNLHVFKLEQEEYVTEEIPWVFVDFCDNQPCIELIEGRLGILDLLNEECKMPQGSDGSWAQKLYQIHLGTSHFQKPKRPTDAFVVCHFAGKVEYQCDGFVEKNRDAVPEELVGLLRASKSTLLTELFLEEGDGPVSLQSRRSSGPRMAGRPSRRSLPGSQKSKRSISSQFKVSLNKLMEMLSSTTPHYIRCIKPNDGKQPFVFDSRRAVEQLRACGVLETIRISASGYPSRWTYKEFLERYRALVSREELMGTREKQICSLALERLLQDPSKYQCGKNKVFFRAGQVAYLEDLRYRRLRAACTLLQRHLRGWLARRRFGRTRAAAVCLQRHARGMLARRFTRMLRRTRAAVVLQKTLRMVLARRSYLRMRQAVVTIQAFARGMFARRLYQQMVRHQKAVVIQAAVRGWLARTHYARLRRAVIYLQCCYRRVQACRELRRLRVEARSVEHYKQLHKGMEIKVIQLQCRLDEQAQEKQRLVEQLLQLNAAHAEEVQHLRAEMQQLREDAARDVQVQQLQERLAELERHSMKSCLGQEVEELRQRLSEVEAMKLQLGEERDALIQRMSEQSQDLEEQHQRAARESQGLLQELEEERARYQSLVQEYARLEQGYENLRDEVAFHRGLEERWQPVPEGLHPQPSSVGQDPFEKAYLLLLGQLNAANEELAWTREELRRSKAPMEQEERKPLDFLKRRHIAEMLGLGRSPEKVDDDLKHAYDAVQVANKLLASQLREEKQQHEEEVEGLHLDICSLKKLSQQQAALIQDLQRHQEQEGLQHRVLQLQEENQKHSDDFDMVALWLANTCRLLNCLHQYSQDKSYCQGNTVQQNKHRLQNVDPQSSCRSLGALAVQLYQQLIRTAEKHLKPMIVAAMLESEPIQGLSSSCPPGHHRSSAGPAHTLPELLQQLGSFRAVLDRHGLAPSVGHQALRQLLFLISGTTLNYLLLRKDMCSWSRGIQLRYNISQLEQWLRAEGLQQSGAHEVLEPLVQAAQLLQVKKVTEEDAAALCSLCTVLSPQQVVKILRAYTPAVGLEERISPSFISSVEKQLQDQYGGRPSQLLVDTSHLFPVHLPFVASPLHLDELRIPDALDLAFLVPL</sequence>
<feature type="coiled-coil region" evidence="10">
    <location>
        <begin position="1200"/>
        <end position="1264"/>
    </location>
</feature>
<dbReference type="InterPro" id="IPR036961">
    <property type="entry name" value="Kinesin_motor_dom_sf"/>
</dbReference>
<evidence type="ECO:0000256" key="6">
    <source>
        <dbReference type="ARBA" id="ARBA00023123"/>
    </source>
</evidence>
<dbReference type="SUPFAM" id="SSF52540">
    <property type="entry name" value="P-loop containing nucleoside triphosphate hydrolases"/>
    <property type="match status" value="3"/>
</dbReference>
<feature type="region of interest" description="Actin-binding" evidence="9">
    <location>
        <begin position="648"/>
        <end position="670"/>
    </location>
</feature>
<name>A0ABC9XW52_GRUJA</name>